<dbReference type="AlphaFoldDB" id="A0A1N7NY20"/>
<accession>A0A1N7NY20</accession>
<evidence type="ECO:0000313" key="3">
    <source>
        <dbReference type="Proteomes" id="UP000186917"/>
    </source>
</evidence>
<gene>
    <name evidence="2" type="ORF">SAMN05421788_10313</name>
</gene>
<keyword evidence="3" id="KW-1185">Reference proteome</keyword>
<reference evidence="3" key="1">
    <citation type="submission" date="2017-01" db="EMBL/GenBank/DDBJ databases">
        <authorList>
            <person name="Varghese N."/>
            <person name="Submissions S."/>
        </authorList>
    </citation>
    <scope>NUCLEOTIDE SEQUENCE [LARGE SCALE GENOMIC DNA]</scope>
    <source>
        <strain evidence="3">DSM 21054</strain>
    </source>
</reference>
<dbReference type="Proteomes" id="UP000186917">
    <property type="component" value="Unassembled WGS sequence"/>
</dbReference>
<dbReference type="STRING" id="477680.SAMN05421788_10313"/>
<feature type="transmembrane region" description="Helical" evidence="1">
    <location>
        <begin position="145"/>
        <end position="166"/>
    </location>
</feature>
<dbReference type="EMBL" id="FTOR01000003">
    <property type="protein sequence ID" value="SIT03178.1"/>
    <property type="molecule type" value="Genomic_DNA"/>
</dbReference>
<keyword evidence="1" id="KW-0472">Membrane</keyword>
<evidence type="ECO:0000313" key="2">
    <source>
        <dbReference type="EMBL" id="SIT03178.1"/>
    </source>
</evidence>
<organism evidence="2 3">
    <name type="scientific">Filimonas lacunae</name>
    <dbReference type="NCBI Taxonomy" id="477680"/>
    <lineage>
        <taxon>Bacteria</taxon>
        <taxon>Pseudomonadati</taxon>
        <taxon>Bacteroidota</taxon>
        <taxon>Chitinophagia</taxon>
        <taxon>Chitinophagales</taxon>
        <taxon>Chitinophagaceae</taxon>
        <taxon>Filimonas</taxon>
    </lineage>
</organism>
<name>A0A1N7NY20_9BACT</name>
<keyword evidence="1" id="KW-0812">Transmembrane</keyword>
<sequence length="307" mass="33287">MNKYDNIIHDFLLQHKQLTLGKMGTFTIITEPKEGETSGDVKFVADKKAETSGVLLDLIAEKSGKGRVLVASDLESYLEQVRQFVNIGKPYIINDVGVVSLNKYGDYVFTRNTGGAELANNNVQVEQHFLPENTSLVARMGKRNGIMGIGLIIFLLVIAGVGYGVYTMFNHKSNTDTGVTTAADTQTAAPVTPPPVMPDTTAVAKDSTGTANKPDSVAVAAIVPIVSKDSSRYKFIFETTTSGDRARTRIAQLRSFGDPASFDSSKQADGSFSYRLFLRKKIAIADSAKAKDSIQLYLSKSVTVVRE</sequence>
<dbReference type="OrthoDB" id="660546at2"/>
<evidence type="ECO:0000256" key="1">
    <source>
        <dbReference type="SAM" id="Phobius"/>
    </source>
</evidence>
<keyword evidence="1" id="KW-1133">Transmembrane helix</keyword>
<dbReference type="RefSeq" id="WP_096511123.1">
    <property type="nucleotide sequence ID" value="NZ_AP017422.1"/>
</dbReference>
<protein>
    <submittedName>
        <fullName evidence="2">Uncharacterized protein</fullName>
    </submittedName>
</protein>
<proteinExistence type="predicted"/>